<dbReference type="SUPFAM" id="SSF57424">
    <property type="entry name" value="LDL receptor-like module"/>
    <property type="match status" value="1"/>
</dbReference>
<dbReference type="OrthoDB" id="6359008at2759"/>
<dbReference type="Pfam" id="PF00207">
    <property type="entry name" value="A2M"/>
    <property type="match status" value="1"/>
</dbReference>
<dbReference type="InterPro" id="IPR002890">
    <property type="entry name" value="MG2"/>
</dbReference>
<dbReference type="Gene3D" id="2.60.40.690">
    <property type="entry name" value="Alpha-macroglobulin, receptor-binding domain"/>
    <property type="match status" value="1"/>
</dbReference>
<dbReference type="Gene3D" id="2.60.40.10">
    <property type="entry name" value="Immunoglobulins"/>
    <property type="match status" value="1"/>
</dbReference>
<dbReference type="PANTHER" id="PTHR11412">
    <property type="entry name" value="MACROGLOBULIN / COMPLEMENT"/>
    <property type="match status" value="1"/>
</dbReference>
<dbReference type="Gene3D" id="2.60.40.1930">
    <property type="match status" value="2"/>
</dbReference>
<evidence type="ECO:0000256" key="1">
    <source>
        <dbReference type="PROSITE-ProRule" id="PRU00124"/>
    </source>
</evidence>
<dbReference type="SMART" id="SM01361">
    <property type="entry name" value="A2M_recep"/>
    <property type="match status" value="1"/>
</dbReference>
<dbReference type="Pfam" id="PF07677">
    <property type="entry name" value="A2M_recep"/>
    <property type="match status" value="1"/>
</dbReference>
<feature type="disulfide bond" evidence="1">
    <location>
        <begin position="697"/>
        <end position="715"/>
    </location>
</feature>
<organism evidence="2 3">
    <name type="scientific">Owenia fusiformis</name>
    <name type="common">Polychaete worm</name>
    <dbReference type="NCBI Taxonomy" id="6347"/>
    <lineage>
        <taxon>Eukaryota</taxon>
        <taxon>Metazoa</taxon>
        <taxon>Spiralia</taxon>
        <taxon>Lophotrochozoa</taxon>
        <taxon>Annelida</taxon>
        <taxon>Polychaeta</taxon>
        <taxon>Sedentaria</taxon>
        <taxon>Canalipalpata</taxon>
        <taxon>Sabellida</taxon>
        <taxon>Oweniida</taxon>
        <taxon>Oweniidae</taxon>
        <taxon>Owenia</taxon>
    </lineage>
</organism>
<dbReference type="Proteomes" id="UP000749559">
    <property type="component" value="Unassembled WGS sequence"/>
</dbReference>
<dbReference type="InterPro" id="IPR001599">
    <property type="entry name" value="Macroglobln_a2"/>
</dbReference>
<feature type="disulfide bond" evidence="1">
    <location>
        <begin position="709"/>
        <end position="724"/>
    </location>
</feature>
<dbReference type="InterPro" id="IPR013783">
    <property type="entry name" value="Ig-like_fold"/>
</dbReference>
<comment type="caution">
    <text evidence="2">The sequence shown here is derived from an EMBL/GenBank/DDBJ whole genome shotgun (WGS) entry which is preliminary data.</text>
</comment>
<dbReference type="Gene3D" id="2.20.130.20">
    <property type="match status" value="1"/>
</dbReference>
<dbReference type="InterPro" id="IPR002172">
    <property type="entry name" value="LDrepeatLR_classA_rpt"/>
</dbReference>
<dbReference type="SMART" id="SM01419">
    <property type="entry name" value="Thiol-ester_cl"/>
    <property type="match status" value="1"/>
</dbReference>
<dbReference type="InterPro" id="IPR047565">
    <property type="entry name" value="Alpha-macroglob_thiol-ester_cl"/>
</dbReference>
<dbReference type="PROSITE" id="PS50068">
    <property type="entry name" value="LDLRA_2"/>
    <property type="match status" value="1"/>
</dbReference>
<comment type="caution">
    <text evidence="1">Lacks conserved residue(s) required for the propagation of feature annotation.</text>
</comment>
<dbReference type="EMBL" id="CAIIXF020000003">
    <property type="protein sequence ID" value="CAH1779511.1"/>
    <property type="molecule type" value="Genomic_DNA"/>
</dbReference>
<dbReference type="CDD" id="cd00112">
    <property type="entry name" value="LDLa"/>
    <property type="match status" value="1"/>
</dbReference>
<dbReference type="SUPFAM" id="SSF48239">
    <property type="entry name" value="Terpenoid cyclases/Protein prenyltransferases"/>
    <property type="match status" value="1"/>
</dbReference>
<dbReference type="InterPro" id="IPR011626">
    <property type="entry name" value="Alpha-macroglobulin_TED"/>
</dbReference>
<sequence>MKPHIFFPALALIAALFITLWTTTDSQGVVIGPELGTSGYKLQPEPSYMIIAPRRIYPYEVVQVSVSILDLRYKQIYVRCSIRKDRVEYAGITQRFDRVSTQMIQMLMPENARPGNYTLRIEGTQYGNEGGMLFVNETAVLFDVKQASVFIQTNKPVYRQGQDVLFRVVPVTPNLMARSGSLDVYAVDPTGTEVRRWLAMQTNAGGVLEMVLNLADQPPYGHWSIRVDAFGSSYKRSFLVEEFYLPRFYVNVSMPPHIMEDSFGIGGVITANRTSGSSVQGRCHIKVQVRDPNLNYDPRYPPVWPTTYYSIPYFEARSDIFFSMEQLRRLVPGGNMVAKEVHVNVSIYDFAVQENKTGWASTLIYGTGLKLNWLGDHVRTFKPEMLFTVHIVAKKHDGSPVTLDRYRLITISRRLKTRGGGGRTFPEIKLPLPDSSVLTYEFLPEKEAESYTIKAWWENDRSTEIELTAHRHYSPTDNYISIISSTLKPQVDRYMIFTVFTTTYVEKVYYLISSKGNIVHGDVLHMSSRQKTFSVALSRDMSPQARIVAYYIKFGEVVTDGMNFFVDGSNLNPVTVTFNKGKDFTYDTIEIIGKTDPGSYIGFSGLDYDLYKRGARTFITENDIMEELSTYDDHVNSSYKHTWKGWEDEDRHEFYPAGTYGIDANTTFYYAGLVVFTDANVTRLPHECNETMGWLPCYDGTCYRVEKKCDEYADCLDRADEMGCTYNRTTPYPLTTPFERMKRITRHYEETGSWLWLGHFAKPNGQVELKVELPKEPMSWVVGAFSMSREKGLGVMQEPARFQATRPFYIQVEMPELVVKGEMIGIRVAVFNYHNEYLEALVTLHRSPDYRYVIVEEFGIVSSYAPRLGTGDLQTLVYVEPGEYAYVHMPVLPIKDNFVDVTVSATSFIGGDSVTKRMHIIYDGVTNYYNTPYLIDLISQGSLIIPDLEIPVPEQFVVPEQREHRYVPGSPRAFVNIVGDVVGPGLFKDYINAEDMLRRPFGCGEQSAFNFAANLYYLKFLKATNQLEPNVTTKALTYMNIAYQRIMSYMNVTDNSFHVFRDQNTTSGAFEAVGPLYDRKMVSNRTMTGPDMDIPTYKNISLTAYVLISLIENSGVTGIARSRVESAKTLAVKYLNDFVQDISDPLQMALVTYALDVANSVKRNDAFKRLEAMKIENEFAYWASVEIPMNPTKIINTVPFHLPRKEYANEAHAVAATSYALLVYMRNNRMREATPIVKWLQTMRNSIGGFAATQDSIIALEALTKYGEADTNRDLYNMEINLESTASPDWKRTVRLNKDNFAKLQRLELPQDKIYGSVKAVAQGTGMALMQLETHVNVEYDNLLKQAELDAPAFDIIIDDLKFSGRNFSIMEMRPCARWKRMDIANQSGMAVMEIHIPTGYVVMNDDLRAYVQSKNVSLLKRAEYYARKVVFYFDSLNSTYTCVDFRADRWFPVANVTIQNMMRVYDYYETGLHNTTLYTTYNLFNLHMCQVCGSFQCPYCPGYNTAGMLSFSLVFSILSVLLGYLTQRHLLNS</sequence>
<keyword evidence="1" id="KW-1015">Disulfide bond</keyword>
<dbReference type="PANTHER" id="PTHR11412:SF146">
    <property type="entry name" value="CD109 ANTIGEN"/>
    <property type="match status" value="1"/>
</dbReference>
<dbReference type="GO" id="GO:0004866">
    <property type="term" value="F:endopeptidase inhibitor activity"/>
    <property type="evidence" value="ECO:0007669"/>
    <property type="project" value="InterPro"/>
</dbReference>
<accession>A0A8J1TV73</accession>
<dbReference type="InterPro" id="IPR008930">
    <property type="entry name" value="Terpenoid_cyclase/PrenylTrfase"/>
</dbReference>
<dbReference type="InterPro" id="IPR009048">
    <property type="entry name" value="A-macroglobulin_rcpt-bd"/>
</dbReference>
<proteinExistence type="predicted"/>
<reference evidence="2" key="1">
    <citation type="submission" date="2022-03" db="EMBL/GenBank/DDBJ databases">
        <authorList>
            <person name="Martin C."/>
        </authorList>
    </citation>
    <scope>NUCLEOTIDE SEQUENCE</scope>
</reference>
<name>A0A8J1TV73_OWEFU</name>
<gene>
    <name evidence="2" type="ORF">OFUS_LOCUS6315</name>
</gene>
<dbReference type="Gene3D" id="4.10.400.10">
    <property type="entry name" value="Low-density Lipoprotein Receptor"/>
    <property type="match status" value="1"/>
</dbReference>
<dbReference type="GO" id="GO:0005615">
    <property type="term" value="C:extracellular space"/>
    <property type="evidence" value="ECO:0007669"/>
    <property type="project" value="InterPro"/>
</dbReference>
<dbReference type="SMART" id="SM01359">
    <property type="entry name" value="A2M_N_2"/>
    <property type="match status" value="1"/>
</dbReference>
<dbReference type="InterPro" id="IPR050473">
    <property type="entry name" value="A2M/Complement_sys"/>
</dbReference>
<keyword evidence="3" id="KW-1185">Reference proteome</keyword>
<dbReference type="Gene3D" id="2.60.40.2950">
    <property type="match status" value="1"/>
</dbReference>
<evidence type="ECO:0000313" key="3">
    <source>
        <dbReference type="Proteomes" id="UP000749559"/>
    </source>
</evidence>
<protein>
    <submittedName>
        <fullName evidence="2">Uncharacterized protein</fullName>
    </submittedName>
</protein>
<dbReference type="Pfam" id="PF01835">
    <property type="entry name" value="MG2"/>
    <property type="match status" value="1"/>
</dbReference>
<dbReference type="SUPFAM" id="SSF49410">
    <property type="entry name" value="Alpha-macroglobulin receptor domain"/>
    <property type="match status" value="1"/>
</dbReference>
<dbReference type="SMART" id="SM01360">
    <property type="entry name" value="A2M"/>
    <property type="match status" value="1"/>
</dbReference>
<dbReference type="InterPro" id="IPR036595">
    <property type="entry name" value="A-macroglobulin_rcpt-bd_sf"/>
</dbReference>
<dbReference type="InterPro" id="IPR036055">
    <property type="entry name" value="LDL_receptor-like_sf"/>
</dbReference>
<dbReference type="Pfam" id="PF07678">
    <property type="entry name" value="TED_complement"/>
    <property type="match status" value="2"/>
</dbReference>
<dbReference type="Gene3D" id="1.50.10.20">
    <property type="match status" value="2"/>
</dbReference>
<dbReference type="SMART" id="SM00192">
    <property type="entry name" value="LDLa"/>
    <property type="match status" value="1"/>
</dbReference>
<evidence type="ECO:0000313" key="2">
    <source>
        <dbReference type="EMBL" id="CAH1779511.1"/>
    </source>
</evidence>
<dbReference type="Pfam" id="PF07703">
    <property type="entry name" value="A2M_BRD"/>
    <property type="match status" value="1"/>
</dbReference>
<dbReference type="InterPro" id="IPR011625">
    <property type="entry name" value="A2M_N_BRD"/>
</dbReference>